<dbReference type="Proteomes" id="UP000318741">
    <property type="component" value="Chromosome"/>
</dbReference>
<sequence length="524" mass="53231">MSEPLPPAAPDGPQPEPLDDAALTSLLTALPRTPAPAGFRDAVLAAIAADDVDAEERSADTPGLDEAAEGPSPQIAPAAAPTPPPRWRRAAGVLAGLAMTAAALSGVAVLWSWSTEDRAVDVAVRDSAAVNAPASRWMGESEGELSFAPAPASAPLMEAAPAHLADEELAESIKADWDAGGGIAPDAADALAVAPAPRALTEDVGTDGADFSAVRVLRVQTPSELSNQLAVLQFERTALRNAIPPRLAELESGLEGMIDQTATARSAPAESEGSAGAAAGAPAGGSLADRPQSGPVGVLVMAEPDRFEATLREFRTDLALNAATAGATIADAGPLPRGAAGKLLEQAEPNRDAALQFEATLSATGSPSAASNLEMEAPTAARPLGNAMGGLGGGAQPADGEAFEGDAFHGGVRGPGQAGDAPFREGESLSRNAPYQLRIAPPTAEAFSRSQDPAAKGSRPQSAPSEPGESDDARPPSEMQRRGLDALELRTLARRRGNDARVPVLLLFEPPPEPAAESAAEPPR</sequence>
<proteinExistence type="predicted"/>
<gene>
    <name evidence="2" type="ORF">CA12_40260</name>
</gene>
<feature type="compositionally biased region" description="Low complexity" evidence="1">
    <location>
        <begin position="266"/>
        <end position="286"/>
    </location>
</feature>
<feature type="region of interest" description="Disordered" evidence="1">
    <location>
        <begin position="444"/>
        <end position="524"/>
    </location>
</feature>
<protein>
    <submittedName>
        <fullName evidence="2">Uncharacterized protein</fullName>
    </submittedName>
</protein>
<organism evidence="2 3">
    <name type="scientific">Alienimonas californiensis</name>
    <dbReference type="NCBI Taxonomy" id="2527989"/>
    <lineage>
        <taxon>Bacteria</taxon>
        <taxon>Pseudomonadati</taxon>
        <taxon>Planctomycetota</taxon>
        <taxon>Planctomycetia</taxon>
        <taxon>Planctomycetales</taxon>
        <taxon>Planctomycetaceae</taxon>
        <taxon>Alienimonas</taxon>
    </lineage>
</organism>
<accession>A0A517PET8</accession>
<feature type="region of interest" description="Disordered" evidence="1">
    <location>
        <begin position="261"/>
        <end position="290"/>
    </location>
</feature>
<evidence type="ECO:0000256" key="1">
    <source>
        <dbReference type="SAM" id="MobiDB-lite"/>
    </source>
</evidence>
<dbReference type="EMBL" id="CP036265">
    <property type="protein sequence ID" value="QDT17890.1"/>
    <property type="molecule type" value="Genomic_DNA"/>
</dbReference>
<dbReference type="AlphaFoldDB" id="A0A517PET8"/>
<dbReference type="RefSeq" id="WP_145360884.1">
    <property type="nucleotide sequence ID" value="NZ_CP036265.1"/>
</dbReference>
<name>A0A517PET8_9PLAN</name>
<feature type="region of interest" description="Disordered" evidence="1">
    <location>
        <begin position="1"/>
        <end position="20"/>
    </location>
</feature>
<evidence type="ECO:0000313" key="3">
    <source>
        <dbReference type="Proteomes" id="UP000318741"/>
    </source>
</evidence>
<feature type="compositionally biased region" description="Pro residues" evidence="1">
    <location>
        <begin position="1"/>
        <end position="16"/>
    </location>
</feature>
<feature type="region of interest" description="Disordered" evidence="1">
    <location>
        <begin position="382"/>
        <end position="427"/>
    </location>
</feature>
<feature type="compositionally biased region" description="Basic and acidic residues" evidence="1">
    <location>
        <begin position="471"/>
        <end position="488"/>
    </location>
</feature>
<dbReference type="KEGG" id="acaf:CA12_40260"/>
<keyword evidence="3" id="KW-1185">Reference proteome</keyword>
<feature type="compositionally biased region" description="Low complexity" evidence="1">
    <location>
        <begin position="515"/>
        <end position="524"/>
    </location>
</feature>
<reference evidence="2 3" key="1">
    <citation type="submission" date="2019-02" db="EMBL/GenBank/DDBJ databases">
        <title>Deep-cultivation of Planctomycetes and their phenomic and genomic characterization uncovers novel biology.</title>
        <authorList>
            <person name="Wiegand S."/>
            <person name="Jogler M."/>
            <person name="Boedeker C."/>
            <person name="Pinto D."/>
            <person name="Vollmers J."/>
            <person name="Rivas-Marin E."/>
            <person name="Kohn T."/>
            <person name="Peeters S.H."/>
            <person name="Heuer A."/>
            <person name="Rast P."/>
            <person name="Oberbeckmann S."/>
            <person name="Bunk B."/>
            <person name="Jeske O."/>
            <person name="Meyerdierks A."/>
            <person name="Storesund J.E."/>
            <person name="Kallscheuer N."/>
            <person name="Luecker S."/>
            <person name="Lage O.M."/>
            <person name="Pohl T."/>
            <person name="Merkel B.J."/>
            <person name="Hornburger P."/>
            <person name="Mueller R.-W."/>
            <person name="Bruemmer F."/>
            <person name="Labrenz M."/>
            <person name="Spormann A.M."/>
            <person name="Op den Camp H."/>
            <person name="Overmann J."/>
            <person name="Amann R."/>
            <person name="Jetten M.S.M."/>
            <person name="Mascher T."/>
            <person name="Medema M.H."/>
            <person name="Devos D.P."/>
            <person name="Kaster A.-K."/>
            <person name="Ovreas L."/>
            <person name="Rohde M."/>
            <person name="Galperin M.Y."/>
            <person name="Jogler C."/>
        </authorList>
    </citation>
    <scope>NUCLEOTIDE SEQUENCE [LARGE SCALE GENOMIC DNA]</scope>
    <source>
        <strain evidence="2 3">CA12</strain>
    </source>
</reference>
<feature type="region of interest" description="Disordered" evidence="1">
    <location>
        <begin position="52"/>
        <end position="86"/>
    </location>
</feature>
<evidence type="ECO:0000313" key="2">
    <source>
        <dbReference type="EMBL" id="QDT17890.1"/>
    </source>
</evidence>